<reference evidence="2 3" key="1">
    <citation type="journal article" date="2023" name="Plants (Basel)">
        <title>Bridging the Gap: Combining Genomics and Transcriptomics Approaches to Understand Stylosanthes scabra, an Orphan Legume from the Brazilian Caatinga.</title>
        <authorList>
            <person name="Ferreira-Neto J.R.C."/>
            <person name="da Silva M.D."/>
            <person name="Binneck E."/>
            <person name="de Melo N.F."/>
            <person name="da Silva R.H."/>
            <person name="de Melo A.L.T.M."/>
            <person name="Pandolfi V."/>
            <person name="Bustamante F.O."/>
            <person name="Brasileiro-Vidal A.C."/>
            <person name="Benko-Iseppon A.M."/>
        </authorList>
    </citation>
    <scope>NUCLEOTIDE SEQUENCE [LARGE SCALE GENOMIC DNA]</scope>
    <source>
        <tissue evidence="2">Leaves</tissue>
    </source>
</reference>
<organism evidence="2 3">
    <name type="scientific">Stylosanthes scabra</name>
    <dbReference type="NCBI Taxonomy" id="79078"/>
    <lineage>
        <taxon>Eukaryota</taxon>
        <taxon>Viridiplantae</taxon>
        <taxon>Streptophyta</taxon>
        <taxon>Embryophyta</taxon>
        <taxon>Tracheophyta</taxon>
        <taxon>Spermatophyta</taxon>
        <taxon>Magnoliopsida</taxon>
        <taxon>eudicotyledons</taxon>
        <taxon>Gunneridae</taxon>
        <taxon>Pentapetalae</taxon>
        <taxon>rosids</taxon>
        <taxon>fabids</taxon>
        <taxon>Fabales</taxon>
        <taxon>Fabaceae</taxon>
        <taxon>Papilionoideae</taxon>
        <taxon>50 kb inversion clade</taxon>
        <taxon>dalbergioids sensu lato</taxon>
        <taxon>Dalbergieae</taxon>
        <taxon>Pterocarpus clade</taxon>
        <taxon>Stylosanthes</taxon>
    </lineage>
</organism>
<accession>A0ABU6XVL2</accession>
<evidence type="ECO:0000313" key="3">
    <source>
        <dbReference type="Proteomes" id="UP001341840"/>
    </source>
</evidence>
<evidence type="ECO:0000256" key="1">
    <source>
        <dbReference type="SAM" id="Coils"/>
    </source>
</evidence>
<name>A0ABU6XVL2_9FABA</name>
<evidence type="ECO:0000313" key="2">
    <source>
        <dbReference type="EMBL" id="MED6202257.1"/>
    </source>
</evidence>
<protein>
    <submittedName>
        <fullName evidence="2">Uncharacterized protein</fullName>
    </submittedName>
</protein>
<proteinExistence type="predicted"/>
<feature type="coiled-coil region" evidence="1">
    <location>
        <begin position="264"/>
        <end position="312"/>
    </location>
</feature>
<dbReference type="EMBL" id="JASCZI010214831">
    <property type="protein sequence ID" value="MED6202257.1"/>
    <property type="molecule type" value="Genomic_DNA"/>
</dbReference>
<feature type="non-terminal residue" evidence="2">
    <location>
        <position position="1"/>
    </location>
</feature>
<dbReference type="Proteomes" id="UP001341840">
    <property type="component" value="Unassembled WGS sequence"/>
</dbReference>
<gene>
    <name evidence="2" type="ORF">PIB30_103525</name>
</gene>
<keyword evidence="1" id="KW-0175">Coiled coil</keyword>
<keyword evidence="3" id="KW-1185">Reference proteome</keyword>
<comment type="caution">
    <text evidence="2">The sequence shown here is derived from an EMBL/GenBank/DDBJ whole genome shotgun (WGS) entry which is preliminary data.</text>
</comment>
<sequence>VEYTPLGQETIPVLVSTSCPMDTSTMAVSSSDLILFKPEESLISPIKESLIEEEGPFVVPMPEAGDLDFADDEFNLGSILSEAQEVFLTAVPVATNGEFETEKPFPSGDGQTPQRLPRQSIVDRAVIVKKVNRVLGCLNHSLEEIVASAEIKSQLLEATTFLNQHANSEASLLESFIEDLYNSNVLLESSLADLQAARDDVSKHKKDMTKYDVVFSKVKPLVDTRVIKEQEAKSLEETQCLRVKQLERELLLAKQNLSKKMAGLAKIKATNHNLKNTLLGIEQEGASSTSKLAAAVKTIEEAEARHSQAVETSSRLNKHQEELKLAFRSFLN</sequence>